<reference evidence="1 2" key="1">
    <citation type="submission" date="2017-08" db="EMBL/GenBank/DDBJ databases">
        <authorList>
            <person name="de Groot N.N."/>
        </authorList>
    </citation>
    <scope>NUCLEOTIDE SEQUENCE [LARGE SCALE GENOMIC DNA]</scope>
    <source>
        <strain evidence="1 2">JC85</strain>
    </source>
</reference>
<evidence type="ECO:0000313" key="1">
    <source>
        <dbReference type="EMBL" id="SOC40023.1"/>
    </source>
</evidence>
<dbReference type="InterPro" id="IPR009003">
    <property type="entry name" value="Peptidase_S1_PA"/>
</dbReference>
<evidence type="ECO:0000313" key="2">
    <source>
        <dbReference type="Proteomes" id="UP000219167"/>
    </source>
</evidence>
<dbReference type="EMBL" id="OBQD01000006">
    <property type="protein sequence ID" value="SOC40023.1"/>
    <property type="molecule type" value="Genomic_DNA"/>
</dbReference>
<protein>
    <recommendedName>
        <fullName evidence="3">Trypsin-like peptidase</fullName>
    </recommendedName>
</protein>
<dbReference type="Gene3D" id="2.40.10.10">
    <property type="entry name" value="Trypsin-like serine proteases"/>
    <property type="match status" value="1"/>
</dbReference>
<name>A0A285UE39_9HYPH</name>
<sequence>GRLQIGMLAGMKSEWVAGFVSESMAGFIGIRIEVTQKLTQGMSGGPVFDDNDLVAGVIHKGGPDEGRDFAVHIDALTAWLDE</sequence>
<gene>
    <name evidence="1" type="ORF">SAMN05892877_106341</name>
</gene>
<proteinExistence type="predicted"/>
<dbReference type="InterPro" id="IPR043504">
    <property type="entry name" value="Peptidase_S1_PA_chymotrypsin"/>
</dbReference>
<keyword evidence="2" id="KW-1185">Reference proteome</keyword>
<evidence type="ECO:0008006" key="3">
    <source>
        <dbReference type="Google" id="ProtNLM"/>
    </source>
</evidence>
<dbReference type="Proteomes" id="UP000219167">
    <property type="component" value="Unassembled WGS sequence"/>
</dbReference>
<feature type="non-terminal residue" evidence="1">
    <location>
        <position position="1"/>
    </location>
</feature>
<dbReference type="AlphaFoldDB" id="A0A285UE39"/>
<dbReference type="SUPFAM" id="SSF50494">
    <property type="entry name" value="Trypsin-like serine proteases"/>
    <property type="match status" value="1"/>
</dbReference>
<accession>A0A285UE39</accession>
<organism evidence="1 2">
    <name type="scientific">Rhizobium subbaraonis</name>
    <dbReference type="NCBI Taxonomy" id="908946"/>
    <lineage>
        <taxon>Bacteria</taxon>
        <taxon>Pseudomonadati</taxon>
        <taxon>Pseudomonadota</taxon>
        <taxon>Alphaproteobacteria</taxon>
        <taxon>Hyphomicrobiales</taxon>
        <taxon>Rhizobiaceae</taxon>
        <taxon>Rhizobium/Agrobacterium group</taxon>
        <taxon>Rhizobium</taxon>
    </lineage>
</organism>